<dbReference type="InterPro" id="IPR036097">
    <property type="entry name" value="HisK_dim/P_sf"/>
</dbReference>
<dbReference type="Pfam" id="PF02518">
    <property type="entry name" value="HATPase_c"/>
    <property type="match status" value="1"/>
</dbReference>
<sequence>MAMFRKLKIRFILLASAAIVCILLTMIAVLNSVRFLQTNGEIQAVLNILSANNGDFPSVEETAESLQNDRITIDTIYQYRYFSVVYKEDKTLYSTNLDHLSNLSKEQALSYANKVIKNSRSSGVFKVGSQFYSYQITQDSKSKRYLLVVLDSTNYLESRNDFFWLSIQLCFYSFIFFVLVVSGFSNFAIRPYIKNYENQKRFITNAGHELKTPLAIISANTELQELMTGENEWTESTKDQVKRLSNLINQMVVLARLEEQPDVTLVDVNFSEVVKKVAGNFKSVIEKAGKKYEIKLQEDIHVKATEDELYELVSILIDNACKYCDEDGQIFVTLTKAKRGKRARLTVANSYADGKNVDYSRFFDRFYREDESHNQKQPGYGIGLSMAESLVRIFKGRIWVSYKKGLIGFTVLL</sequence>
<evidence type="ECO:0000256" key="1">
    <source>
        <dbReference type="ARBA" id="ARBA00000085"/>
    </source>
</evidence>
<evidence type="ECO:0000256" key="5">
    <source>
        <dbReference type="ARBA" id="ARBA00022679"/>
    </source>
</evidence>
<dbReference type="GO" id="GO:0005886">
    <property type="term" value="C:plasma membrane"/>
    <property type="evidence" value="ECO:0007669"/>
    <property type="project" value="TreeGrafter"/>
</dbReference>
<dbReference type="InterPro" id="IPR050351">
    <property type="entry name" value="BphY/WalK/GraS-like"/>
</dbReference>
<dbReference type="PROSITE" id="PS50109">
    <property type="entry name" value="HIS_KIN"/>
    <property type="match status" value="1"/>
</dbReference>
<reference evidence="10 11" key="1">
    <citation type="submission" date="2011-02" db="EMBL/GenBank/DDBJ databases">
        <authorList>
            <person name="Muzny D."/>
            <person name="Qin X."/>
            <person name="Deng J."/>
            <person name="Jiang H."/>
            <person name="Liu Y."/>
            <person name="Qu J."/>
            <person name="Song X.-Z."/>
            <person name="Zhang L."/>
            <person name="Thornton R."/>
            <person name="Coyle M."/>
            <person name="Francisco L."/>
            <person name="Jackson L."/>
            <person name="Javaid M."/>
            <person name="Korchina V."/>
            <person name="Kovar C."/>
            <person name="Mata R."/>
            <person name="Mathew T."/>
            <person name="Ngo R."/>
            <person name="Nguyen L."/>
            <person name="Nguyen N."/>
            <person name="Okwuonu G."/>
            <person name="Ongeri F."/>
            <person name="Pham C."/>
            <person name="Simmons D."/>
            <person name="Wilczek-Boney K."/>
            <person name="Hale W."/>
            <person name="Jakkamsetti A."/>
            <person name="Pham P."/>
            <person name="Ruth R."/>
            <person name="San Lucas F."/>
            <person name="Warren J."/>
            <person name="Zhang J."/>
            <person name="Zhao Z."/>
            <person name="Zhou C."/>
            <person name="Zhu D."/>
            <person name="Lee S."/>
            <person name="Bess C."/>
            <person name="Blankenburg K."/>
            <person name="Forbes L."/>
            <person name="Fu Q."/>
            <person name="Gubbala S."/>
            <person name="Hirani K."/>
            <person name="Jayaseelan J.C."/>
            <person name="Lara F."/>
            <person name="Munidasa M."/>
            <person name="Palculict T."/>
            <person name="Patil S."/>
            <person name="Pu L.-L."/>
            <person name="Saada N."/>
            <person name="Tang L."/>
            <person name="Weissenberger G."/>
            <person name="Zhu Y."/>
            <person name="Hemphill L."/>
            <person name="Shang Y."/>
            <person name="Youmans B."/>
            <person name="Ayvaz T."/>
            <person name="Ross M."/>
            <person name="Santibanez J."/>
            <person name="Aqrawi P."/>
            <person name="Gross S."/>
            <person name="Joshi V."/>
            <person name="Fowler G."/>
            <person name="Nazareth L."/>
            <person name="Reid J."/>
            <person name="Worley K."/>
            <person name="Petrosino J."/>
            <person name="Highlander S."/>
            <person name="Gibbs R."/>
        </authorList>
    </citation>
    <scope>NUCLEOTIDE SEQUENCE [LARGE SCALE GENOMIC DNA]</scope>
    <source>
        <strain evidence="10 11">SK330</strain>
    </source>
</reference>
<gene>
    <name evidence="10" type="primary">sptS</name>
    <name evidence="10" type="ORF">HMPREF9386_0037</name>
</gene>
<dbReference type="Gene3D" id="1.10.287.130">
    <property type="match status" value="1"/>
</dbReference>
<keyword evidence="6 10" id="KW-0418">Kinase</keyword>
<dbReference type="InterPro" id="IPR003661">
    <property type="entry name" value="HisK_dim/P_dom"/>
</dbReference>
<dbReference type="GO" id="GO:0004721">
    <property type="term" value="F:phosphoprotein phosphatase activity"/>
    <property type="evidence" value="ECO:0007669"/>
    <property type="project" value="TreeGrafter"/>
</dbReference>
<dbReference type="EC" id="2.7.13.3" evidence="3"/>
<proteinExistence type="predicted"/>
<feature type="domain" description="Histidine kinase" evidence="9">
    <location>
        <begin position="205"/>
        <end position="413"/>
    </location>
</feature>
<dbReference type="Pfam" id="PF00512">
    <property type="entry name" value="HisKA"/>
    <property type="match status" value="1"/>
</dbReference>
<dbReference type="SUPFAM" id="SSF47384">
    <property type="entry name" value="Homodimeric domain of signal transducing histidine kinase"/>
    <property type="match status" value="1"/>
</dbReference>
<dbReference type="Proteomes" id="UP000005955">
    <property type="component" value="Unassembled WGS sequence"/>
</dbReference>
<evidence type="ECO:0000256" key="8">
    <source>
        <dbReference type="SAM" id="Phobius"/>
    </source>
</evidence>
<keyword evidence="4" id="KW-0597">Phosphoprotein</keyword>
<dbReference type="GO" id="GO:0016036">
    <property type="term" value="P:cellular response to phosphate starvation"/>
    <property type="evidence" value="ECO:0007669"/>
    <property type="project" value="TreeGrafter"/>
</dbReference>
<organism evidence="10 11">
    <name type="scientific">Streptococcus sanguinis SK330</name>
    <dbReference type="NCBI Taxonomy" id="888813"/>
    <lineage>
        <taxon>Bacteria</taxon>
        <taxon>Bacillati</taxon>
        <taxon>Bacillota</taxon>
        <taxon>Bacilli</taxon>
        <taxon>Lactobacillales</taxon>
        <taxon>Streptococcaceae</taxon>
        <taxon>Streptococcus</taxon>
    </lineage>
</organism>
<evidence type="ECO:0000313" key="11">
    <source>
        <dbReference type="Proteomes" id="UP000005955"/>
    </source>
</evidence>
<dbReference type="GO" id="GO:0000155">
    <property type="term" value="F:phosphorelay sensor kinase activity"/>
    <property type="evidence" value="ECO:0007669"/>
    <property type="project" value="InterPro"/>
</dbReference>
<comment type="catalytic activity">
    <reaction evidence="1">
        <text>ATP + protein L-histidine = ADP + protein N-phospho-L-histidine.</text>
        <dbReference type="EC" id="2.7.13.3"/>
    </reaction>
</comment>
<dbReference type="SUPFAM" id="SSF55874">
    <property type="entry name" value="ATPase domain of HSP90 chaperone/DNA topoisomerase II/histidine kinase"/>
    <property type="match status" value="1"/>
</dbReference>
<dbReference type="SMART" id="SM00387">
    <property type="entry name" value="HATPase_c"/>
    <property type="match status" value="1"/>
</dbReference>
<evidence type="ECO:0000313" key="10">
    <source>
        <dbReference type="EMBL" id="EGF15867.1"/>
    </source>
</evidence>
<comment type="caution">
    <text evidence="10">The sequence shown here is derived from an EMBL/GenBank/DDBJ whole genome shotgun (WGS) entry which is preliminary data.</text>
</comment>
<keyword evidence="8" id="KW-1133">Transmembrane helix</keyword>
<evidence type="ECO:0000256" key="2">
    <source>
        <dbReference type="ARBA" id="ARBA00004370"/>
    </source>
</evidence>
<keyword evidence="5 10" id="KW-0808">Transferase</keyword>
<dbReference type="AlphaFoldDB" id="F2C4M2"/>
<dbReference type="CDD" id="cd00082">
    <property type="entry name" value="HisKA"/>
    <property type="match status" value="1"/>
</dbReference>
<dbReference type="Gene3D" id="3.30.565.10">
    <property type="entry name" value="Histidine kinase-like ATPase, C-terminal domain"/>
    <property type="match status" value="1"/>
</dbReference>
<dbReference type="InterPro" id="IPR005467">
    <property type="entry name" value="His_kinase_dom"/>
</dbReference>
<comment type="subcellular location">
    <subcellularLocation>
        <location evidence="2">Membrane</location>
    </subcellularLocation>
</comment>
<name>F2C4M2_STRSA</name>
<evidence type="ECO:0000259" key="9">
    <source>
        <dbReference type="PROSITE" id="PS50109"/>
    </source>
</evidence>
<keyword evidence="7" id="KW-0902">Two-component regulatory system</keyword>
<dbReference type="InterPro" id="IPR003594">
    <property type="entry name" value="HATPase_dom"/>
</dbReference>
<dbReference type="PANTHER" id="PTHR45453">
    <property type="entry name" value="PHOSPHATE REGULON SENSOR PROTEIN PHOR"/>
    <property type="match status" value="1"/>
</dbReference>
<dbReference type="EMBL" id="AFBD01000001">
    <property type="protein sequence ID" value="EGF15867.1"/>
    <property type="molecule type" value="Genomic_DNA"/>
</dbReference>
<dbReference type="HOGENOM" id="CLU_000445_89_6_9"/>
<evidence type="ECO:0000256" key="4">
    <source>
        <dbReference type="ARBA" id="ARBA00022553"/>
    </source>
</evidence>
<evidence type="ECO:0000256" key="3">
    <source>
        <dbReference type="ARBA" id="ARBA00012438"/>
    </source>
</evidence>
<accession>F2C4M2</accession>
<feature type="transmembrane region" description="Helical" evidence="8">
    <location>
        <begin position="162"/>
        <end position="184"/>
    </location>
</feature>
<dbReference type="SMART" id="SM00388">
    <property type="entry name" value="HisKA"/>
    <property type="match status" value="1"/>
</dbReference>
<dbReference type="InterPro" id="IPR036890">
    <property type="entry name" value="HATPase_C_sf"/>
</dbReference>
<evidence type="ECO:0000256" key="6">
    <source>
        <dbReference type="ARBA" id="ARBA00022777"/>
    </source>
</evidence>
<dbReference type="PATRIC" id="fig|888813.3.peg.37"/>
<dbReference type="PANTHER" id="PTHR45453:SF1">
    <property type="entry name" value="PHOSPHATE REGULON SENSOR PROTEIN PHOR"/>
    <property type="match status" value="1"/>
</dbReference>
<protein>
    <recommendedName>
        <fullName evidence="3">histidine kinase</fullName>
        <ecNumber evidence="3">2.7.13.3</ecNumber>
    </recommendedName>
</protein>
<keyword evidence="8" id="KW-0812">Transmembrane</keyword>
<evidence type="ECO:0000256" key="7">
    <source>
        <dbReference type="ARBA" id="ARBA00023012"/>
    </source>
</evidence>
<keyword evidence="8" id="KW-0472">Membrane</keyword>